<dbReference type="Gene3D" id="1.10.10.10">
    <property type="entry name" value="Winged helix-like DNA-binding domain superfamily/Winged helix DNA-binding domain"/>
    <property type="match status" value="1"/>
</dbReference>
<evidence type="ECO:0000259" key="4">
    <source>
        <dbReference type="PROSITE" id="PS50949"/>
    </source>
</evidence>
<dbReference type="EMBL" id="JAPDIA010000008">
    <property type="protein sequence ID" value="MDG0813388.1"/>
    <property type="molecule type" value="Genomic_DNA"/>
</dbReference>
<protein>
    <submittedName>
        <fullName evidence="5">GntR family transcriptional regulator</fullName>
    </submittedName>
</protein>
<dbReference type="GO" id="GO:0003677">
    <property type="term" value="F:DNA binding"/>
    <property type="evidence" value="ECO:0007669"/>
    <property type="project" value="UniProtKB-KW"/>
</dbReference>
<evidence type="ECO:0000256" key="2">
    <source>
        <dbReference type="ARBA" id="ARBA00023125"/>
    </source>
</evidence>
<proteinExistence type="predicted"/>
<dbReference type="Pfam" id="PF07729">
    <property type="entry name" value="FCD"/>
    <property type="match status" value="1"/>
</dbReference>
<keyword evidence="3" id="KW-0804">Transcription</keyword>
<dbReference type="Pfam" id="PF00392">
    <property type="entry name" value="GntR"/>
    <property type="match status" value="1"/>
</dbReference>
<dbReference type="Proteomes" id="UP001153404">
    <property type="component" value="Unassembled WGS sequence"/>
</dbReference>
<dbReference type="PROSITE" id="PS50949">
    <property type="entry name" value="HTH_GNTR"/>
    <property type="match status" value="1"/>
</dbReference>
<organism evidence="5 6">
    <name type="scientific">Cohnella rhizosphaerae</name>
    <dbReference type="NCBI Taxonomy" id="1457232"/>
    <lineage>
        <taxon>Bacteria</taxon>
        <taxon>Bacillati</taxon>
        <taxon>Bacillota</taxon>
        <taxon>Bacilli</taxon>
        <taxon>Bacillales</taxon>
        <taxon>Paenibacillaceae</taxon>
        <taxon>Cohnella</taxon>
    </lineage>
</organism>
<dbReference type="PANTHER" id="PTHR43537:SF5">
    <property type="entry name" value="UXU OPERON TRANSCRIPTIONAL REGULATOR"/>
    <property type="match status" value="1"/>
</dbReference>
<keyword evidence="1" id="KW-0805">Transcription regulation</keyword>
<dbReference type="SMART" id="SM00895">
    <property type="entry name" value="FCD"/>
    <property type="match status" value="1"/>
</dbReference>
<evidence type="ECO:0000256" key="1">
    <source>
        <dbReference type="ARBA" id="ARBA00023015"/>
    </source>
</evidence>
<dbReference type="PRINTS" id="PR00035">
    <property type="entry name" value="HTHGNTR"/>
</dbReference>
<evidence type="ECO:0000313" key="5">
    <source>
        <dbReference type="EMBL" id="MDG0813388.1"/>
    </source>
</evidence>
<sequence length="241" mass="27743">MKPIDKTERYTLTELIVRNLKTYILDREMKPGDKLPAERELCQTLGVSRAVLREALRSLESAGLLQIRHGEGSYVAVHFFNPLYEQLHFIQRMAPNRQRDLQGIRYLIEASAIESASRLDARAWDERVELAERFAQSAGLDVASRSELDARFHLALIRSLDNKTLEEMAEAFLRLNDRFDDSDEAHRAHAREHDLYLNAIREGNLELAKTLLEQHLTTNCSTPPSITRLCPVMYDEAREAR</sequence>
<name>A0A9X4QWC8_9BACL</name>
<keyword evidence="2" id="KW-0238">DNA-binding</keyword>
<gene>
    <name evidence="5" type="ORF">OMP40_31980</name>
</gene>
<dbReference type="SUPFAM" id="SSF46785">
    <property type="entry name" value="Winged helix' DNA-binding domain"/>
    <property type="match status" value="1"/>
</dbReference>
<dbReference type="AlphaFoldDB" id="A0A9X4QWC8"/>
<dbReference type="Gene3D" id="1.20.120.530">
    <property type="entry name" value="GntR ligand-binding domain-like"/>
    <property type="match status" value="1"/>
</dbReference>
<dbReference type="InterPro" id="IPR008920">
    <property type="entry name" value="TF_FadR/GntR_C"/>
</dbReference>
<dbReference type="InterPro" id="IPR000524">
    <property type="entry name" value="Tscrpt_reg_HTH_GntR"/>
</dbReference>
<accession>A0A9X4QWC8</accession>
<dbReference type="CDD" id="cd07377">
    <property type="entry name" value="WHTH_GntR"/>
    <property type="match status" value="1"/>
</dbReference>
<dbReference type="InterPro" id="IPR036390">
    <property type="entry name" value="WH_DNA-bd_sf"/>
</dbReference>
<evidence type="ECO:0000313" key="6">
    <source>
        <dbReference type="Proteomes" id="UP001153404"/>
    </source>
</evidence>
<dbReference type="GO" id="GO:0003700">
    <property type="term" value="F:DNA-binding transcription factor activity"/>
    <property type="evidence" value="ECO:0007669"/>
    <property type="project" value="InterPro"/>
</dbReference>
<dbReference type="PANTHER" id="PTHR43537">
    <property type="entry name" value="TRANSCRIPTIONAL REGULATOR, GNTR FAMILY"/>
    <property type="match status" value="1"/>
</dbReference>
<evidence type="ECO:0000256" key="3">
    <source>
        <dbReference type="ARBA" id="ARBA00023163"/>
    </source>
</evidence>
<dbReference type="SUPFAM" id="SSF48008">
    <property type="entry name" value="GntR ligand-binding domain-like"/>
    <property type="match status" value="1"/>
</dbReference>
<feature type="domain" description="HTH gntR-type" evidence="4">
    <location>
        <begin position="10"/>
        <end position="78"/>
    </location>
</feature>
<dbReference type="SMART" id="SM00345">
    <property type="entry name" value="HTH_GNTR"/>
    <property type="match status" value="1"/>
</dbReference>
<keyword evidence="6" id="KW-1185">Reference proteome</keyword>
<dbReference type="InterPro" id="IPR036388">
    <property type="entry name" value="WH-like_DNA-bd_sf"/>
</dbReference>
<reference evidence="5" key="1">
    <citation type="submission" date="2022-10" db="EMBL/GenBank/DDBJ databases">
        <title>Comparative genomic analysis of Cohnella hashimotonis sp. nov., isolated from the International Space Station.</title>
        <authorList>
            <person name="Simpson A."/>
            <person name="Venkateswaran K."/>
        </authorList>
    </citation>
    <scope>NUCLEOTIDE SEQUENCE</scope>
    <source>
        <strain evidence="5">DSM 28161</strain>
    </source>
</reference>
<dbReference type="InterPro" id="IPR011711">
    <property type="entry name" value="GntR_C"/>
</dbReference>
<comment type="caution">
    <text evidence="5">The sequence shown here is derived from an EMBL/GenBank/DDBJ whole genome shotgun (WGS) entry which is preliminary data.</text>
</comment>
<dbReference type="RefSeq" id="WP_277537286.1">
    <property type="nucleotide sequence ID" value="NZ_JAPDIA010000008.1"/>
</dbReference>